<proteinExistence type="predicted"/>
<dbReference type="EMBL" id="BOLY01000009">
    <property type="protein sequence ID" value="GIZ49390.1"/>
    <property type="molecule type" value="Genomic_DNA"/>
</dbReference>
<feature type="chain" id="PRO_5040411955" evidence="1">
    <location>
        <begin position="33"/>
        <end position="144"/>
    </location>
</feature>
<dbReference type="Proteomes" id="UP000825890">
    <property type="component" value="Unassembled WGS sequence"/>
</dbReference>
<evidence type="ECO:0000313" key="2">
    <source>
        <dbReference type="EMBL" id="GIZ49390.1"/>
    </source>
</evidence>
<feature type="signal peptide" evidence="1">
    <location>
        <begin position="1"/>
        <end position="32"/>
    </location>
</feature>
<gene>
    <name evidence="2" type="ORF">CKM354_001242000</name>
</gene>
<organism evidence="2 3">
    <name type="scientific">Cercospora kikuchii</name>
    <dbReference type="NCBI Taxonomy" id="84275"/>
    <lineage>
        <taxon>Eukaryota</taxon>
        <taxon>Fungi</taxon>
        <taxon>Dikarya</taxon>
        <taxon>Ascomycota</taxon>
        <taxon>Pezizomycotina</taxon>
        <taxon>Dothideomycetes</taxon>
        <taxon>Dothideomycetidae</taxon>
        <taxon>Mycosphaerellales</taxon>
        <taxon>Mycosphaerellaceae</taxon>
        <taxon>Cercospora</taxon>
    </lineage>
</organism>
<accession>A0A9P3L1Q2</accession>
<dbReference type="GeneID" id="68297995"/>
<name>A0A9P3L1Q2_9PEZI</name>
<sequence>MRCIRPGKQSYRACTHRSCFLLFLLRIFDVKTLRILHPIELTETDTATKVMQPWPGSRGSYSGSRSTPYRGPPGYDYMGRNEVLAWNTRVDAMRRHGSQEAPGYYWSYGGGWGGPAGNVWMDAAMDQFMDMQQPRLEMYPGGYF</sequence>
<evidence type="ECO:0000313" key="3">
    <source>
        <dbReference type="Proteomes" id="UP000825890"/>
    </source>
</evidence>
<dbReference type="RefSeq" id="XP_044663877.1">
    <property type="nucleotide sequence ID" value="XM_044807942.1"/>
</dbReference>
<dbReference type="AlphaFoldDB" id="A0A9P3L1Q2"/>
<keyword evidence="3" id="KW-1185">Reference proteome</keyword>
<protein>
    <submittedName>
        <fullName evidence="2">Uncharacterized protein</fullName>
    </submittedName>
</protein>
<dbReference type="OrthoDB" id="10425846at2759"/>
<keyword evidence="1" id="KW-0732">Signal</keyword>
<evidence type="ECO:0000256" key="1">
    <source>
        <dbReference type="SAM" id="SignalP"/>
    </source>
</evidence>
<reference evidence="2 3" key="1">
    <citation type="submission" date="2021-01" db="EMBL/GenBank/DDBJ databases">
        <title>Cercospora kikuchii MAFF 305040 whole genome shotgun sequence.</title>
        <authorList>
            <person name="Kashiwa T."/>
            <person name="Suzuki T."/>
        </authorList>
    </citation>
    <scope>NUCLEOTIDE SEQUENCE [LARGE SCALE GENOMIC DNA]</scope>
    <source>
        <strain evidence="2 3">MAFF 305040</strain>
    </source>
</reference>
<comment type="caution">
    <text evidence="2">The sequence shown here is derived from an EMBL/GenBank/DDBJ whole genome shotgun (WGS) entry which is preliminary data.</text>
</comment>